<feature type="transmembrane region" description="Helical" evidence="1">
    <location>
        <begin position="147"/>
        <end position="168"/>
    </location>
</feature>
<dbReference type="EMBL" id="VBSP01000033">
    <property type="protein sequence ID" value="TLQ40234.1"/>
    <property type="molecule type" value="Genomic_DNA"/>
</dbReference>
<evidence type="ECO:0008006" key="4">
    <source>
        <dbReference type="Google" id="ProtNLM"/>
    </source>
</evidence>
<feature type="transmembrane region" description="Helical" evidence="1">
    <location>
        <begin position="121"/>
        <end position="141"/>
    </location>
</feature>
<organism evidence="2 3">
    <name type="scientific">Ruoffia tabacinasalis</name>
    <dbReference type="NCBI Taxonomy" id="87458"/>
    <lineage>
        <taxon>Bacteria</taxon>
        <taxon>Bacillati</taxon>
        <taxon>Bacillota</taxon>
        <taxon>Bacilli</taxon>
        <taxon>Lactobacillales</taxon>
        <taxon>Aerococcaceae</taxon>
        <taxon>Ruoffia</taxon>
    </lineage>
</organism>
<feature type="transmembrane region" description="Helical" evidence="1">
    <location>
        <begin position="246"/>
        <end position="263"/>
    </location>
</feature>
<gene>
    <name evidence="2" type="ORF">FEZ33_08730</name>
</gene>
<keyword evidence="1" id="KW-0472">Membrane</keyword>
<feature type="transmembrane region" description="Helical" evidence="1">
    <location>
        <begin position="39"/>
        <end position="61"/>
    </location>
</feature>
<dbReference type="OrthoDB" id="2139698at2"/>
<name>A0A5R9DXZ8_9LACT</name>
<dbReference type="AlphaFoldDB" id="A0A5R9DXZ8"/>
<evidence type="ECO:0000256" key="1">
    <source>
        <dbReference type="SAM" id="Phobius"/>
    </source>
</evidence>
<feature type="transmembrane region" description="Helical" evidence="1">
    <location>
        <begin position="73"/>
        <end position="90"/>
    </location>
</feature>
<sequence length="266" mass="30766">MKLITRFLQNPYVKIFVSTLASILFGLILGASHTESIRWLPMLLLFLIVVFGQLIDHFLYLRIDKQTPEVAPNVLLYVLEGILLISTIIFMFNSHWIISVLLVFYIVFIHVQYMPFKMTGTIYHFLLSVFFNGFMMNVIAYNSQTFAVTQTFLINTIPIVLMFIVLNLEVFNLKNIIINFKQITVFQRFPVVSLVVCALALLSGFYFSLPSSSYYIVQILFVLLSAVTMLPLLVKTQHEKQTQNKMNYIHAVTLIFTLLYSLSQLY</sequence>
<comment type="caution">
    <text evidence="2">The sequence shown here is derived from an EMBL/GenBank/DDBJ whole genome shotgun (WGS) entry which is preliminary data.</text>
</comment>
<evidence type="ECO:0000313" key="3">
    <source>
        <dbReference type="Proteomes" id="UP000306420"/>
    </source>
</evidence>
<evidence type="ECO:0000313" key="2">
    <source>
        <dbReference type="EMBL" id="TLQ40234.1"/>
    </source>
</evidence>
<feature type="transmembrane region" description="Helical" evidence="1">
    <location>
        <begin position="12"/>
        <end position="33"/>
    </location>
</feature>
<reference evidence="2 3" key="1">
    <citation type="submission" date="2019-05" db="EMBL/GenBank/DDBJ databases">
        <title>The metagenome of a microbial culture collection derived from dairy environment covers the genomic content of the human microbiome.</title>
        <authorList>
            <person name="Roder T."/>
            <person name="Wuthrich D."/>
            <person name="Sattari Z."/>
            <person name="Von Ah U."/>
            <person name="Bar C."/>
            <person name="Ronchi F."/>
            <person name="Macpherson A.J."/>
            <person name="Ganal-Vonarburg S.C."/>
            <person name="Bruggmann R."/>
            <person name="Vergeres G."/>
        </authorList>
    </citation>
    <scope>NUCLEOTIDE SEQUENCE [LARGE SCALE GENOMIC DNA]</scope>
    <source>
        <strain evidence="2 3">FAM 24227</strain>
    </source>
</reference>
<keyword evidence="1" id="KW-0812">Transmembrane</keyword>
<dbReference type="Proteomes" id="UP000306420">
    <property type="component" value="Unassembled WGS sequence"/>
</dbReference>
<feature type="transmembrane region" description="Helical" evidence="1">
    <location>
        <begin position="189"/>
        <end position="209"/>
    </location>
</feature>
<accession>A0A5R9DXZ8</accession>
<proteinExistence type="predicted"/>
<feature type="transmembrane region" description="Helical" evidence="1">
    <location>
        <begin position="96"/>
        <end position="114"/>
    </location>
</feature>
<keyword evidence="1" id="KW-1133">Transmembrane helix</keyword>
<protein>
    <recommendedName>
        <fullName evidence="4">1,4-dihydroxy-2-naphthoate octaprenyltransferase</fullName>
    </recommendedName>
</protein>
<feature type="transmembrane region" description="Helical" evidence="1">
    <location>
        <begin position="215"/>
        <end position="234"/>
    </location>
</feature>
<dbReference type="RefSeq" id="WP_138405023.1">
    <property type="nucleotide sequence ID" value="NZ_VBSP01000033.1"/>
</dbReference>